<dbReference type="Gene3D" id="1.25.40.1010">
    <property type="match status" value="1"/>
</dbReference>
<keyword evidence="1" id="KW-0677">Repeat</keyword>
<evidence type="ECO:0000313" key="4">
    <source>
        <dbReference type="EMBL" id="MPC44670.1"/>
    </source>
</evidence>
<comment type="caution">
    <text evidence="4">The sequence shown here is derived from an EMBL/GenBank/DDBJ whole genome shotgun (WGS) entry which is preliminary data.</text>
</comment>
<reference evidence="4 5" key="1">
    <citation type="submission" date="2019-05" db="EMBL/GenBank/DDBJ databases">
        <title>Another draft genome of Portunus trituberculatus and its Hox gene families provides insights of decapod evolution.</title>
        <authorList>
            <person name="Jeong J.-H."/>
            <person name="Song I."/>
            <person name="Kim S."/>
            <person name="Choi T."/>
            <person name="Kim D."/>
            <person name="Ryu S."/>
            <person name="Kim W."/>
        </authorList>
    </citation>
    <scope>NUCLEOTIDE SEQUENCE [LARGE SCALE GENOMIC DNA]</scope>
    <source>
        <tissue evidence="4">Muscle</tissue>
    </source>
</reference>
<dbReference type="Proteomes" id="UP000324222">
    <property type="component" value="Unassembled WGS sequence"/>
</dbReference>
<proteinExistence type="predicted"/>
<dbReference type="EMBL" id="VSRR010006389">
    <property type="protein sequence ID" value="MPC44670.1"/>
    <property type="molecule type" value="Genomic_DNA"/>
</dbReference>
<organism evidence="4 5">
    <name type="scientific">Portunus trituberculatus</name>
    <name type="common">Swimming crab</name>
    <name type="synonym">Neptunus trituberculatus</name>
    <dbReference type="NCBI Taxonomy" id="210409"/>
    <lineage>
        <taxon>Eukaryota</taxon>
        <taxon>Metazoa</taxon>
        <taxon>Ecdysozoa</taxon>
        <taxon>Arthropoda</taxon>
        <taxon>Crustacea</taxon>
        <taxon>Multicrustacea</taxon>
        <taxon>Malacostraca</taxon>
        <taxon>Eumalacostraca</taxon>
        <taxon>Eucarida</taxon>
        <taxon>Decapoda</taxon>
        <taxon>Pleocyemata</taxon>
        <taxon>Brachyura</taxon>
        <taxon>Eubrachyura</taxon>
        <taxon>Portunoidea</taxon>
        <taxon>Portunidae</taxon>
        <taxon>Portuninae</taxon>
        <taxon>Portunus</taxon>
    </lineage>
</organism>
<evidence type="ECO:0000313" key="5">
    <source>
        <dbReference type="Proteomes" id="UP000324222"/>
    </source>
</evidence>
<dbReference type="PANTHER" id="PTHR22767">
    <property type="entry name" value="N-TERMINAL ACETYLTRANSFERASE-RELATED"/>
    <property type="match status" value="1"/>
</dbReference>
<dbReference type="GO" id="GO:0031415">
    <property type="term" value="C:NatA complex"/>
    <property type="evidence" value="ECO:0007669"/>
    <property type="project" value="TreeGrafter"/>
</dbReference>
<keyword evidence="2" id="KW-0802">TPR repeat</keyword>
<name>A0A5B7FAL8_PORTR</name>
<evidence type="ECO:0000256" key="1">
    <source>
        <dbReference type="ARBA" id="ARBA00022737"/>
    </source>
</evidence>
<dbReference type="Pfam" id="PF12569">
    <property type="entry name" value="NatA_aux_su"/>
    <property type="match status" value="1"/>
</dbReference>
<dbReference type="OrthoDB" id="10263032at2759"/>
<dbReference type="InterPro" id="IPR011990">
    <property type="entry name" value="TPR-like_helical_dom_sf"/>
</dbReference>
<dbReference type="AlphaFoldDB" id="A0A5B7FAL8"/>
<feature type="compositionally biased region" description="Basic and acidic residues" evidence="3">
    <location>
        <begin position="12"/>
        <end position="23"/>
    </location>
</feature>
<feature type="region of interest" description="Disordered" evidence="3">
    <location>
        <begin position="1"/>
        <end position="23"/>
    </location>
</feature>
<keyword evidence="5" id="KW-1185">Reference proteome</keyword>
<evidence type="ECO:0000256" key="3">
    <source>
        <dbReference type="SAM" id="MobiDB-lite"/>
    </source>
</evidence>
<gene>
    <name evidence="4" type="primary">NAA15_0</name>
    <name evidence="4" type="ORF">E2C01_038347</name>
</gene>
<keyword evidence="4" id="KW-0808">Transferase</keyword>
<dbReference type="InterPro" id="IPR021183">
    <property type="entry name" value="NatA_aux_su"/>
</dbReference>
<evidence type="ECO:0000256" key="2">
    <source>
        <dbReference type="ARBA" id="ARBA00022803"/>
    </source>
</evidence>
<dbReference type="SUPFAM" id="SSF48452">
    <property type="entry name" value="TPR-like"/>
    <property type="match status" value="1"/>
</dbReference>
<protein>
    <submittedName>
        <fullName evidence="4">N-alpha-acetyltransferase 15, NatA auxiliary subunit</fullName>
    </submittedName>
</protein>
<dbReference type="GO" id="GO:0016740">
    <property type="term" value="F:transferase activity"/>
    <property type="evidence" value="ECO:0007669"/>
    <property type="project" value="UniProtKB-KW"/>
</dbReference>
<sequence>MISESISPQDDVDNHPTEDLDPSKLERTEEPLAEAIHFLKPLQSLAPQRIQTHLMAFEIYIRKGKPLLMLQALKRALDLEPNNPELHTCLIRFLQYRQEKLQGHHSVVVDVINREVNRLLPTTDPTQLNEDFLNNNQDSVPHRLQDSISTTNLTVTTVTTTTTAATATANHNHVDAPSS</sequence>
<dbReference type="PANTHER" id="PTHR22767:SF2">
    <property type="entry name" value="N(ALPHA)-ACETYLTRANSFERASE 15_16, ISOFORM A"/>
    <property type="match status" value="1"/>
</dbReference>
<accession>A0A5B7FAL8</accession>